<protein>
    <submittedName>
        <fullName evidence="1">Uncharacterized protein</fullName>
    </submittedName>
</protein>
<dbReference type="AlphaFoldDB" id="A0A4U7AW43"/>
<accession>A0A4U7AW43</accession>
<gene>
    <name evidence="1" type="ORF">C1H76_5171</name>
</gene>
<evidence type="ECO:0000313" key="2">
    <source>
        <dbReference type="Proteomes" id="UP000308133"/>
    </source>
</evidence>
<dbReference type="EMBL" id="PTQR01000066">
    <property type="protein sequence ID" value="TKX22389.1"/>
    <property type="molecule type" value="Genomic_DNA"/>
</dbReference>
<evidence type="ECO:0000313" key="1">
    <source>
        <dbReference type="EMBL" id="TKX22389.1"/>
    </source>
</evidence>
<dbReference type="Proteomes" id="UP000308133">
    <property type="component" value="Unassembled WGS sequence"/>
</dbReference>
<comment type="caution">
    <text evidence="1">The sequence shown here is derived from an EMBL/GenBank/DDBJ whole genome shotgun (WGS) entry which is preliminary data.</text>
</comment>
<sequence>MDHMAKEHQDVIAQKISSTLSPLLAIEANAAGGKYYHACASSAPVGGESQHDKTTDTAAAPTALHVELPHFGTIKIEQRPNLGDDLALPQTCLLGLSDTVQTSQATQNDVLLSAAGGIDPQLLVPCMTGAEMDEWALQGVDMALFQALTGSSEEPAGTRA</sequence>
<name>A0A4U7AW43_9PEZI</name>
<organism evidence="1 2">
    <name type="scientific">Elsinoe australis</name>
    <dbReference type="NCBI Taxonomy" id="40998"/>
    <lineage>
        <taxon>Eukaryota</taxon>
        <taxon>Fungi</taxon>
        <taxon>Dikarya</taxon>
        <taxon>Ascomycota</taxon>
        <taxon>Pezizomycotina</taxon>
        <taxon>Dothideomycetes</taxon>
        <taxon>Dothideomycetidae</taxon>
        <taxon>Myriangiales</taxon>
        <taxon>Elsinoaceae</taxon>
        <taxon>Elsinoe</taxon>
    </lineage>
</organism>
<reference evidence="1 2" key="1">
    <citation type="submission" date="2018-02" db="EMBL/GenBank/DDBJ databases">
        <title>Draft genome sequences of Elsinoe sp., causing black scab on jojoba.</title>
        <authorList>
            <person name="Stodart B."/>
            <person name="Jeffress S."/>
            <person name="Ash G."/>
            <person name="Arun Chinnappa K."/>
        </authorList>
    </citation>
    <scope>NUCLEOTIDE SEQUENCE [LARGE SCALE GENOMIC DNA]</scope>
    <source>
        <strain evidence="1 2">Hillstone_2</strain>
    </source>
</reference>
<proteinExistence type="predicted"/>